<protein>
    <submittedName>
        <fullName evidence="1">53 kDa protein</fullName>
    </submittedName>
</protein>
<evidence type="ECO:0000313" key="2">
    <source>
        <dbReference type="Proteomes" id="UP000202842"/>
    </source>
</evidence>
<keyword evidence="2" id="KW-1185">Reference proteome</keyword>
<reference evidence="1" key="1">
    <citation type="journal article" date="2016" name="Arch. Virol.">
        <title>Molecular characterization of a novel putative ampelovirus tentatively named grapevine leafroll-associated virus 13.</title>
        <authorList>
            <person name="Ito T."/>
            <person name="Nakaune R."/>
        </authorList>
    </citation>
    <scope>NUCLEOTIDE SEQUENCE [LARGE SCALE GENOMIC DNA]</scope>
    <source>
        <strain evidence="1">A177</strain>
    </source>
</reference>
<gene>
    <name evidence="1" type="primary">p53</name>
</gene>
<dbReference type="KEGG" id="vg:27205858"/>
<name>A0A146FDG5_9CLOS</name>
<dbReference type="EMBL" id="LC052212">
    <property type="protein sequence ID" value="BAU68563.1"/>
    <property type="molecule type" value="Genomic_RNA"/>
</dbReference>
<evidence type="ECO:0000313" key="1">
    <source>
        <dbReference type="EMBL" id="BAU68563.1"/>
    </source>
</evidence>
<sequence>MEFKKFLAGKDDYSIVDEMVNLQTNGGRNPVRYEAYLASMVDNTPKLLEKPRDSPSGSDEEIAIAILCGACNNSILPQGSLIQAIRNWRNYVNDRRVAYNRTLDKVKSPFDELTMTQKSQIDGGNRIANTAERNYLYLISLSLGRPVKPKDLSGSGLIQGVRVDISEKGEAIRKEILPEHVESFTKTFHGYVDALDDTATSEIIATMDEFSDVVSNGLRSTDGNAKFAGWIESMSGLTKYILYVKKPTSLSLADRSNWVLNVAEILTQVAKVYFNTALDKRNESILEKLPIRQTDDLDVFSRLLVTTMLKGTTDTTSDPLVDWFAFTDLLRSISKDNEDSGLNLIEMSDVIIIYASIYGTSVNRLDDYPNKFPIYLKNRRIDVDMHGYTEAIKASRDSGVNSVRRALRGTASRAYKLRFENNIKTQHSSALARLDPILTFDFGNFIDDEVLSIGKQHVRNRLGRWIRGGDKIDVL</sequence>
<organism evidence="1">
    <name type="scientific">Grapevine leafroll-associated virus 13</name>
    <dbReference type="NCBI Taxonomy" id="1815581"/>
    <lineage>
        <taxon>Viruses</taxon>
        <taxon>Riboviria</taxon>
        <taxon>Orthornavirae</taxon>
        <taxon>Kitrinoviricota</taxon>
        <taxon>Alsuviricetes</taxon>
        <taxon>Martellivirales</taxon>
        <taxon>Closteroviridae</taxon>
        <taxon>Ampelovirus</taxon>
        <taxon>Ampelovirus tredecimvitis</taxon>
    </lineage>
</organism>
<dbReference type="RefSeq" id="YP_009241369.1">
    <property type="nucleotide sequence ID" value="NC_029783.1"/>
</dbReference>
<dbReference type="Proteomes" id="UP000202842">
    <property type="component" value="Segment"/>
</dbReference>
<accession>A0A146FDG5</accession>
<dbReference type="GeneID" id="27205858"/>
<proteinExistence type="predicted"/>